<evidence type="ECO:0000256" key="4">
    <source>
        <dbReference type="SAM" id="MobiDB-lite"/>
    </source>
</evidence>
<name>A0A542DY59_9MICO</name>
<dbReference type="PRINTS" id="PR00035">
    <property type="entry name" value="HTHGNTR"/>
</dbReference>
<sequence length="271" mass="29790">MSSDPLPPEDDGAWPAERPAAARTAGLAGSSPAEPWPRRPRRLATAVVDELVDRLVRGEIPAGATLPTEPLLCQTFGVSRTVVREAVKSLESMRLVRVQQGQGTTVRHLGDWDLFNPTVLSAVIRHDAELAILEDLVDVRSALEAQMAGQAAQRADQRQRELLTERMALLEQEVGDPARYLRADVDFHDAVMQASGNRLGRAMIHTLQMEAYRSLRYVGDPTAAEMRLSNVAHRAVHDAVLAGDAEAAQDAMREHIIGSWHRRRPASDAPR</sequence>
<dbReference type="Pfam" id="PF00392">
    <property type="entry name" value="GntR"/>
    <property type="match status" value="1"/>
</dbReference>
<evidence type="ECO:0000256" key="2">
    <source>
        <dbReference type="ARBA" id="ARBA00023125"/>
    </source>
</evidence>
<keyword evidence="3" id="KW-0804">Transcription</keyword>
<feature type="domain" description="HTH gntR-type" evidence="5">
    <location>
        <begin position="41"/>
        <end position="109"/>
    </location>
</feature>
<dbReference type="SMART" id="SM00895">
    <property type="entry name" value="FCD"/>
    <property type="match status" value="1"/>
</dbReference>
<dbReference type="PANTHER" id="PTHR43537">
    <property type="entry name" value="TRANSCRIPTIONAL REGULATOR, GNTR FAMILY"/>
    <property type="match status" value="1"/>
</dbReference>
<keyword evidence="1" id="KW-0805">Transcription regulation</keyword>
<dbReference type="Gene3D" id="1.20.120.530">
    <property type="entry name" value="GntR ligand-binding domain-like"/>
    <property type="match status" value="1"/>
</dbReference>
<evidence type="ECO:0000313" key="6">
    <source>
        <dbReference type="EMBL" id="TQJ07989.1"/>
    </source>
</evidence>
<evidence type="ECO:0000259" key="5">
    <source>
        <dbReference type="PROSITE" id="PS50949"/>
    </source>
</evidence>
<organism evidence="6 7">
    <name type="scientific">Lapillicoccus jejuensis</name>
    <dbReference type="NCBI Taxonomy" id="402171"/>
    <lineage>
        <taxon>Bacteria</taxon>
        <taxon>Bacillati</taxon>
        <taxon>Actinomycetota</taxon>
        <taxon>Actinomycetes</taxon>
        <taxon>Micrococcales</taxon>
        <taxon>Intrasporangiaceae</taxon>
        <taxon>Lapillicoccus</taxon>
    </lineage>
</organism>
<dbReference type="CDD" id="cd07377">
    <property type="entry name" value="WHTH_GntR"/>
    <property type="match status" value="1"/>
</dbReference>
<keyword evidence="2 6" id="KW-0238">DNA-binding</keyword>
<proteinExistence type="predicted"/>
<keyword evidence="7" id="KW-1185">Reference proteome</keyword>
<dbReference type="OrthoDB" id="4164516at2"/>
<dbReference type="SUPFAM" id="SSF48008">
    <property type="entry name" value="GntR ligand-binding domain-like"/>
    <property type="match status" value="1"/>
</dbReference>
<dbReference type="InterPro" id="IPR011711">
    <property type="entry name" value="GntR_C"/>
</dbReference>
<reference evidence="6 7" key="1">
    <citation type="submission" date="2019-06" db="EMBL/GenBank/DDBJ databases">
        <title>Sequencing the genomes of 1000 actinobacteria strains.</title>
        <authorList>
            <person name="Klenk H.-P."/>
        </authorList>
    </citation>
    <scope>NUCLEOTIDE SEQUENCE [LARGE SCALE GENOMIC DNA]</scope>
    <source>
        <strain evidence="6 7">DSM 18607</strain>
    </source>
</reference>
<dbReference type="InterPro" id="IPR036388">
    <property type="entry name" value="WH-like_DNA-bd_sf"/>
</dbReference>
<dbReference type="PROSITE" id="PS50949">
    <property type="entry name" value="HTH_GNTR"/>
    <property type="match status" value="1"/>
</dbReference>
<dbReference type="SMART" id="SM00345">
    <property type="entry name" value="HTH_GNTR"/>
    <property type="match status" value="1"/>
</dbReference>
<dbReference type="InterPro" id="IPR000524">
    <property type="entry name" value="Tscrpt_reg_HTH_GntR"/>
</dbReference>
<evidence type="ECO:0000256" key="1">
    <source>
        <dbReference type="ARBA" id="ARBA00023015"/>
    </source>
</evidence>
<gene>
    <name evidence="6" type="ORF">FB458_1065</name>
</gene>
<evidence type="ECO:0000313" key="7">
    <source>
        <dbReference type="Proteomes" id="UP000317893"/>
    </source>
</evidence>
<evidence type="ECO:0000256" key="3">
    <source>
        <dbReference type="ARBA" id="ARBA00023163"/>
    </source>
</evidence>
<protein>
    <submittedName>
        <fullName evidence="6">DNA-binding FadR family transcriptional regulator</fullName>
    </submittedName>
</protein>
<dbReference type="InterPro" id="IPR036390">
    <property type="entry name" value="WH_DNA-bd_sf"/>
</dbReference>
<dbReference type="Proteomes" id="UP000317893">
    <property type="component" value="Unassembled WGS sequence"/>
</dbReference>
<dbReference type="EMBL" id="VFMN01000001">
    <property type="protein sequence ID" value="TQJ07989.1"/>
    <property type="molecule type" value="Genomic_DNA"/>
</dbReference>
<dbReference type="GO" id="GO:0003700">
    <property type="term" value="F:DNA-binding transcription factor activity"/>
    <property type="evidence" value="ECO:0007669"/>
    <property type="project" value="InterPro"/>
</dbReference>
<accession>A0A542DY59</accession>
<dbReference type="Pfam" id="PF07729">
    <property type="entry name" value="FCD"/>
    <property type="match status" value="1"/>
</dbReference>
<dbReference type="Gene3D" id="1.10.10.10">
    <property type="entry name" value="Winged helix-like DNA-binding domain superfamily/Winged helix DNA-binding domain"/>
    <property type="match status" value="1"/>
</dbReference>
<dbReference type="SUPFAM" id="SSF46785">
    <property type="entry name" value="Winged helix' DNA-binding domain"/>
    <property type="match status" value="1"/>
</dbReference>
<feature type="region of interest" description="Disordered" evidence="4">
    <location>
        <begin position="1"/>
        <end position="39"/>
    </location>
</feature>
<dbReference type="RefSeq" id="WP_141847379.1">
    <property type="nucleotide sequence ID" value="NZ_BAAAPR010000002.1"/>
</dbReference>
<dbReference type="AlphaFoldDB" id="A0A542DY59"/>
<comment type="caution">
    <text evidence="6">The sequence shown here is derived from an EMBL/GenBank/DDBJ whole genome shotgun (WGS) entry which is preliminary data.</text>
</comment>
<dbReference type="InterPro" id="IPR008920">
    <property type="entry name" value="TF_FadR/GntR_C"/>
</dbReference>
<dbReference type="GO" id="GO:0003677">
    <property type="term" value="F:DNA binding"/>
    <property type="evidence" value="ECO:0007669"/>
    <property type="project" value="UniProtKB-KW"/>
</dbReference>
<dbReference type="PANTHER" id="PTHR43537:SF44">
    <property type="entry name" value="GNTR FAMILY REGULATORY PROTEIN"/>
    <property type="match status" value="1"/>
</dbReference>